<organism evidence="9 10">
    <name type="scientific">Musa balbisiana</name>
    <name type="common">Banana</name>
    <dbReference type="NCBI Taxonomy" id="52838"/>
    <lineage>
        <taxon>Eukaryota</taxon>
        <taxon>Viridiplantae</taxon>
        <taxon>Streptophyta</taxon>
        <taxon>Embryophyta</taxon>
        <taxon>Tracheophyta</taxon>
        <taxon>Spermatophyta</taxon>
        <taxon>Magnoliopsida</taxon>
        <taxon>Liliopsida</taxon>
        <taxon>Zingiberales</taxon>
        <taxon>Musaceae</taxon>
        <taxon>Musa</taxon>
    </lineage>
</organism>
<keyword evidence="2" id="KW-0805">Transcription regulation</keyword>
<dbReference type="CDD" id="cd00018">
    <property type="entry name" value="AP2"/>
    <property type="match status" value="1"/>
</dbReference>
<dbReference type="AlphaFoldDB" id="A0A4S8KDH5"/>
<keyword evidence="3" id="KW-0238">DNA-binding</keyword>
<evidence type="ECO:0000256" key="2">
    <source>
        <dbReference type="ARBA" id="ARBA00023015"/>
    </source>
</evidence>
<feature type="domain" description="AP2/ERF" evidence="8">
    <location>
        <begin position="13"/>
        <end position="69"/>
    </location>
</feature>
<evidence type="ECO:0000256" key="4">
    <source>
        <dbReference type="ARBA" id="ARBA00023159"/>
    </source>
</evidence>
<dbReference type="SUPFAM" id="SSF54171">
    <property type="entry name" value="DNA-binding domain"/>
    <property type="match status" value="1"/>
</dbReference>
<evidence type="ECO:0000313" key="9">
    <source>
        <dbReference type="EMBL" id="THU73223.1"/>
    </source>
</evidence>
<dbReference type="PANTHER" id="PTHR31839">
    <property type="entry name" value="DEHYDRATION-RESPONSIVE ELEMENT-BINDING PROTEIN 1D"/>
    <property type="match status" value="1"/>
</dbReference>
<proteinExistence type="inferred from homology"/>
<dbReference type="Pfam" id="PF00847">
    <property type="entry name" value="AP2"/>
    <property type="match status" value="1"/>
</dbReference>
<dbReference type="PANTHER" id="PTHR31839:SF85">
    <property type="entry name" value="AP2_ERF DOMAIN-CONTAINING PROTEIN"/>
    <property type="match status" value="1"/>
</dbReference>
<keyword evidence="4" id="KW-0010">Activator</keyword>
<dbReference type="GO" id="GO:0005634">
    <property type="term" value="C:nucleus"/>
    <property type="evidence" value="ECO:0007669"/>
    <property type="project" value="UniProtKB-SubCell"/>
</dbReference>
<keyword evidence="6" id="KW-0539">Nucleus</keyword>
<dbReference type="InterPro" id="IPR016177">
    <property type="entry name" value="DNA-bd_dom_sf"/>
</dbReference>
<dbReference type="Proteomes" id="UP000317650">
    <property type="component" value="Chromosome 4"/>
</dbReference>
<dbReference type="PROSITE" id="PS51032">
    <property type="entry name" value="AP2_ERF"/>
    <property type="match status" value="1"/>
</dbReference>
<dbReference type="SMART" id="SM00380">
    <property type="entry name" value="AP2"/>
    <property type="match status" value="1"/>
</dbReference>
<evidence type="ECO:0000256" key="1">
    <source>
        <dbReference type="ARBA" id="ARBA00004123"/>
    </source>
</evidence>
<gene>
    <name evidence="9" type="ORF">C4D60_Mb04t20540</name>
</gene>
<comment type="subcellular location">
    <subcellularLocation>
        <location evidence="1">Nucleus</location>
    </subcellularLocation>
</comment>
<dbReference type="InterPro" id="IPR045277">
    <property type="entry name" value="DRE1A-I"/>
</dbReference>
<dbReference type="FunFam" id="3.30.730.10:FF:000001">
    <property type="entry name" value="Ethylene-responsive transcription factor 2"/>
    <property type="match status" value="1"/>
</dbReference>
<name>A0A4S8KDH5_MUSBA</name>
<sequence length="166" mass="17879">MGAERAASGKHPTYHGVRCRNGKWVTEIREPRKESRIWLGTYPTAEMAAVAYDVAAYALRGADAVLNFPGEVASRPAPTTASPAAIRAAAKDAAASLLGKARVEASEAVALHGLGNDASEFVDDESMFNMPQLLVNMAEGMLLSPPTWSAHHSPEVLEWESLWSYQ</sequence>
<accession>A0A4S8KDH5</accession>
<dbReference type="Gene3D" id="3.30.730.10">
    <property type="entry name" value="AP2/ERF domain"/>
    <property type="match status" value="1"/>
</dbReference>
<comment type="caution">
    <text evidence="9">The sequence shown here is derived from an EMBL/GenBank/DDBJ whole genome shotgun (WGS) entry which is preliminary data.</text>
</comment>
<evidence type="ECO:0000256" key="6">
    <source>
        <dbReference type="ARBA" id="ARBA00023242"/>
    </source>
</evidence>
<evidence type="ECO:0000256" key="7">
    <source>
        <dbReference type="ARBA" id="ARBA00024343"/>
    </source>
</evidence>
<dbReference type="InterPro" id="IPR001471">
    <property type="entry name" value="AP2/ERF_dom"/>
</dbReference>
<evidence type="ECO:0000256" key="3">
    <source>
        <dbReference type="ARBA" id="ARBA00023125"/>
    </source>
</evidence>
<dbReference type="EMBL" id="PYDT01000001">
    <property type="protein sequence ID" value="THU73223.1"/>
    <property type="molecule type" value="Genomic_DNA"/>
</dbReference>
<protein>
    <recommendedName>
        <fullName evidence="8">AP2/ERF domain-containing protein</fullName>
    </recommendedName>
</protein>
<evidence type="ECO:0000259" key="8">
    <source>
        <dbReference type="PROSITE" id="PS51032"/>
    </source>
</evidence>
<dbReference type="InterPro" id="IPR036955">
    <property type="entry name" value="AP2/ERF_dom_sf"/>
</dbReference>
<keyword evidence="10" id="KW-1185">Reference proteome</keyword>
<reference evidence="9 10" key="1">
    <citation type="journal article" date="2019" name="Nat. Plants">
        <title>Genome sequencing of Musa balbisiana reveals subgenome evolution and function divergence in polyploid bananas.</title>
        <authorList>
            <person name="Yao X."/>
        </authorList>
    </citation>
    <scope>NUCLEOTIDE SEQUENCE [LARGE SCALE GENOMIC DNA]</scope>
    <source>
        <strain evidence="10">cv. DH-PKW</strain>
        <tissue evidence="9">Leaves</tissue>
    </source>
</reference>
<dbReference type="GO" id="GO:0003700">
    <property type="term" value="F:DNA-binding transcription factor activity"/>
    <property type="evidence" value="ECO:0007669"/>
    <property type="project" value="InterPro"/>
</dbReference>
<evidence type="ECO:0000256" key="5">
    <source>
        <dbReference type="ARBA" id="ARBA00023163"/>
    </source>
</evidence>
<keyword evidence="5" id="KW-0804">Transcription</keyword>
<dbReference type="GO" id="GO:0003677">
    <property type="term" value="F:DNA binding"/>
    <property type="evidence" value="ECO:0007669"/>
    <property type="project" value="UniProtKB-KW"/>
</dbReference>
<comment type="similarity">
    <text evidence="7">Belongs to the AP2/ERF transcription factor family. ERF subfamily.</text>
</comment>
<evidence type="ECO:0000313" key="10">
    <source>
        <dbReference type="Proteomes" id="UP000317650"/>
    </source>
</evidence>